<feature type="region of interest" description="Disordered" evidence="3">
    <location>
        <begin position="1"/>
        <end position="59"/>
    </location>
</feature>
<dbReference type="PANTHER" id="PTHR15454:SF56">
    <property type="entry name" value="PROTEIN PHOSPHATASE 1 REGULATORY SUBUNIT 7-RELATED"/>
    <property type="match status" value="1"/>
</dbReference>
<dbReference type="PANTHER" id="PTHR15454">
    <property type="entry name" value="NISCHARIN RELATED"/>
    <property type="match status" value="1"/>
</dbReference>
<protein>
    <recommendedName>
        <fullName evidence="5">Protein phosphatase type 1 regulator-like protein</fullName>
    </recommendedName>
</protein>
<keyword evidence="1" id="KW-0433">Leucine-rich repeat</keyword>
<evidence type="ECO:0000313" key="4">
    <source>
        <dbReference type="EMBL" id="CCC90342.1"/>
    </source>
</evidence>
<organism evidence="4">
    <name type="scientific">Trypanosoma congolense (strain IL3000)</name>
    <dbReference type="NCBI Taxonomy" id="1068625"/>
    <lineage>
        <taxon>Eukaryota</taxon>
        <taxon>Discoba</taxon>
        <taxon>Euglenozoa</taxon>
        <taxon>Kinetoplastea</taxon>
        <taxon>Metakinetoplastina</taxon>
        <taxon>Trypanosomatida</taxon>
        <taxon>Trypanosomatidae</taxon>
        <taxon>Trypanosoma</taxon>
        <taxon>Nannomonas</taxon>
    </lineage>
</organism>
<gene>
    <name evidence="4" type="ORF">TCIL3000_5_290</name>
</gene>
<dbReference type="GO" id="GO:0005737">
    <property type="term" value="C:cytoplasm"/>
    <property type="evidence" value="ECO:0007669"/>
    <property type="project" value="TreeGrafter"/>
</dbReference>
<keyword evidence="2" id="KW-0677">Repeat</keyword>
<accession>G0UMD6</accession>
<evidence type="ECO:0000256" key="2">
    <source>
        <dbReference type="ARBA" id="ARBA00022737"/>
    </source>
</evidence>
<dbReference type="Pfam" id="PF13855">
    <property type="entry name" value="LRR_8"/>
    <property type="match status" value="1"/>
</dbReference>
<feature type="compositionally biased region" description="Basic and acidic residues" evidence="3">
    <location>
        <begin position="48"/>
        <end position="59"/>
    </location>
</feature>
<evidence type="ECO:0008006" key="5">
    <source>
        <dbReference type="Google" id="ProtNLM"/>
    </source>
</evidence>
<feature type="compositionally biased region" description="Basic and acidic residues" evidence="3">
    <location>
        <begin position="11"/>
        <end position="25"/>
    </location>
</feature>
<proteinExistence type="predicted"/>
<reference evidence="4" key="1">
    <citation type="journal article" date="2012" name="Proc. Natl. Acad. Sci. U.S.A.">
        <title>Antigenic diversity is generated by distinct evolutionary mechanisms in African trypanosome species.</title>
        <authorList>
            <person name="Jackson A.P."/>
            <person name="Berry A."/>
            <person name="Aslett M."/>
            <person name="Allison H.C."/>
            <person name="Burton P."/>
            <person name="Vavrova-Anderson J."/>
            <person name="Brown R."/>
            <person name="Browne H."/>
            <person name="Corton N."/>
            <person name="Hauser H."/>
            <person name="Gamble J."/>
            <person name="Gilderthorp R."/>
            <person name="Marcello L."/>
            <person name="McQuillan J."/>
            <person name="Otto T.D."/>
            <person name="Quail M.A."/>
            <person name="Sanders M.J."/>
            <person name="van Tonder A."/>
            <person name="Ginger M.L."/>
            <person name="Field M.C."/>
            <person name="Barry J.D."/>
            <person name="Hertz-Fowler C."/>
            <person name="Berriman M."/>
        </authorList>
    </citation>
    <scope>NUCLEOTIDE SEQUENCE</scope>
    <source>
        <strain evidence="4">IL3000</strain>
    </source>
</reference>
<evidence type="ECO:0000256" key="1">
    <source>
        <dbReference type="ARBA" id="ARBA00022614"/>
    </source>
</evidence>
<dbReference type="InterPro" id="IPR001611">
    <property type="entry name" value="Leu-rich_rpt"/>
</dbReference>
<dbReference type="SMART" id="SM00365">
    <property type="entry name" value="LRR_SD22"/>
    <property type="match status" value="8"/>
</dbReference>
<dbReference type="SUPFAM" id="SSF52058">
    <property type="entry name" value="L domain-like"/>
    <property type="match status" value="1"/>
</dbReference>
<dbReference type="AlphaFoldDB" id="G0UMD6"/>
<dbReference type="InterPro" id="IPR003591">
    <property type="entry name" value="Leu-rich_rpt_typical-subtyp"/>
</dbReference>
<sequence>MPQRGEPVAESGEKENKNQEPKVDIETVSPAQSTLCNNVDDESEGDDTLSKGGREEGTRPDISESILRIDAKSKVIEINNIRLFSLSDIELDRFTECTSLSLRKNLIHDLVPFPEHLAGRLEELDFFDNKIRKIHDFFQTVSVPGDVSTKRSLPGAFKCLTKLDLSYNQIREISGLEPIAHCLRELYLVENKIKEISNLESLTNLELLELGGNRLRTIGPGLHKLSSLKQLWLGKNKISSIGDSLQGLSSLEILSLQANRITSIEENNFMGEVSNPNLREVYLSENGITSIKNVGRLSSIKIIDFSFNPITSINGDEINPEKMPLLEEFWLTDGKIGDWEEVGKLSGFTNSLRTVYLERNPIEDDKRYRDKVYMYLPFLVQIDSWPIVNKGNLEADRRRRA</sequence>
<dbReference type="InterPro" id="IPR032675">
    <property type="entry name" value="LRR_dom_sf"/>
</dbReference>
<dbReference type="Gene3D" id="3.80.10.10">
    <property type="entry name" value="Ribonuclease Inhibitor"/>
    <property type="match status" value="3"/>
</dbReference>
<name>G0UMD6_TRYCI</name>
<dbReference type="Pfam" id="PF13516">
    <property type="entry name" value="LRR_6"/>
    <property type="match status" value="1"/>
</dbReference>
<dbReference type="EMBL" id="HE575318">
    <property type="protein sequence ID" value="CCC90342.1"/>
    <property type="molecule type" value="Genomic_DNA"/>
</dbReference>
<dbReference type="SMART" id="SM00369">
    <property type="entry name" value="LRR_TYP"/>
    <property type="match status" value="5"/>
</dbReference>
<evidence type="ECO:0000256" key="3">
    <source>
        <dbReference type="SAM" id="MobiDB-lite"/>
    </source>
</evidence>
<dbReference type="VEuPathDB" id="TriTrypDB:TcIL3000_5_290"/>
<dbReference type="PROSITE" id="PS51450">
    <property type="entry name" value="LRR"/>
    <property type="match status" value="6"/>
</dbReference>